<feature type="region of interest" description="Disordered" evidence="6">
    <location>
        <begin position="1"/>
        <end position="27"/>
    </location>
</feature>
<dbReference type="InterPro" id="IPR002942">
    <property type="entry name" value="S4_RNA-bd"/>
</dbReference>
<accession>A0ABV7RIY2</accession>
<dbReference type="Pfam" id="PF00849">
    <property type="entry name" value="PseudoU_synth_2"/>
    <property type="match status" value="1"/>
</dbReference>
<organism evidence="8 9">
    <name type="scientific">Vogesella facilis</name>
    <dbReference type="NCBI Taxonomy" id="1655232"/>
    <lineage>
        <taxon>Bacteria</taxon>
        <taxon>Pseudomonadati</taxon>
        <taxon>Pseudomonadota</taxon>
        <taxon>Betaproteobacteria</taxon>
        <taxon>Neisseriales</taxon>
        <taxon>Chromobacteriaceae</taxon>
        <taxon>Vogesella</taxon>
    </lineage>
</organism>
<feature type="region of interest" description="Disordered" evidence="6">
    <location>
        <begin position="339"/>
        <end position="374"/>
    </location>
</feature>
<dbReference type="NCBIfam" id="TIGR00005">
    <property type="entry name" value="rluA_subfam"/>
    <property type="match status" value="1"/>
</dbReference>
<comment type="similarity">
    <text evidence="1 5">Belongs to the pseudouridine synthase RluA family.</text>
</comment>
<evidence type="ECO:0000256" key="3">
    <source>
        <dbReference type="ARBA" id="ARBA00036882"/>
    </source>
</evidence>
<proteinExistence type="inferred from homology"/>
<evidence type="ECO:0000256" key="4">
    <source>
        <dbReference type="PROSITE-ProRule" id="PRU00182"/>
    </source>
</evidence>
<feature type="compositionally biased region" description="Acidic residues" evidence="6">
    <location>
        <begin position="1"/>
        <end position="24"/>
    </location>
</feature>
<dbReference type="Gene3D" id="3.10.290.10">
    <property type="entry name" value="RNA-binding S4 domain"/>
    <property type="match status" value="1"/>
</dbReference>
<dbReference type="PROSITE" id="PS50889">
    <property type="entry name" value="S4"/>
    <property type="match status" value="1"/>
</dbReference>
<dbReference type="PANTHER" id="PTHR21600:SF44">
    <property type="entry name" value="RIBOSOMAL LARGE SUBUNIT PSEUDOURIDINE SYNTHASE D"/>
    <property type="match status" value="1"/>
</dbReference>
<keyword evidence="4" id="KW-0694">RNA-binding</keyword>
<evidence type="ECO:0000313" key="8">
    <source>
        <dbReference type="EMBL" id="MFC3532306.1"/>
    </source>
</evidence>
<evidence type="ECO:0000259" key="7">
    <source>
        <dbReference type="SMART" id="SM00363"/>
    </source>
</evidence>
<dbReference type="RefSeq" id="WP_386090923.1">
    <property type="nucleotide sequence ID" value="NZ_JBHRXN010000022.1"/>
</dbReference>
<dbReference type="InterPro" id="IPR006145">
    <property type="entry name" value="PsdUridine_synth_RsuA/RluA"/>
</dbReference>
<keyword evidence="2 5" id="KW-0413">Isomerase</keyword>
<evidence type="ECO:0000313" key="9">
    <source>
        <dbReference type="Proteomes" id="UP001595741"/>
    </source>
</evidence>
<dbReference type="EMBL" id="JBHRXN010000022">
    <property type="protein sequence ID" value="MFC3532306.1"/>
    <property type="molecule type" value="Genomic_DNA"/>
</dbReference>
<feature type="compositionally biased region" description="Acidic residues" evidence="6">
    <location>
        <begin position="353"/>
        <end position="367"/>
    </location>
</feature>
<sequence length="374" mass="41639">MNEQDLLGDELLDDETLDSGSEPEAEMKQLTVPYELGGERLDGALSKMLPDYSRSRMTQWIKDGKVKLDGKVVAGKTKLLGGEIIDLEIVRAPDEQAYQPEPVEFPVLYEDEHLIVVNKPAGMVVHPAVGNWSGTLLNGLLYRYPELAKIPRAGIVHRLDKDTSGLMVVARSLQAQTNLVQQLQARTVKRVYRAIATGIVPFDGKIETLIGRDPHNRLKMAVVRFGGKPAITHLRVLERFADFSYVECKLETGRTHQIRVHMREAKHPLAGDPSYGNPRHHGSEAADAIIKQLGRQALHAYTLALVHPVTGITRSWKAPVPDDMKAVLEVLRTEAEEKQAAANAKQAQKAAEISDDDDDDWDDDDYDVEVHYVP</sequence>
<comment type="function">
    <text evidence="5">Responsible for synthesis of pseudouridine from uracil.</text>
</comment>
<dbReference type="EC" id="5.4.99.-" evidence="5"/>
<name>A0ABV7RIY2_9NEIS</name>
<reference evidence="9" key="1">
    <citation type="journal article" date="2019" name="Int. J. Syst. Evol. Microbiol.">
        <title>The Global Catalogue of Microorganisms (GCM) 10K type strain sequencing project: providing services to taxonomists for standard genome sequencing and annotation.</title>
        <authorList>
            <consortium name="The Broad Institute Genomics Platform"/>
            <consortium name="The Broad Institute Genome Sequencing Center for Infectious Disease"/>
            <person name="Wu L."/>
            <person name="Ma J."/>
        </authorList>
    </citation>
    <scope>NUCLEOTIDE SEQUENCE [LARGE SCALE GENOMIC DNA]</scope>
    <source>
        <strain evidence="9">KCTC 42742</strain>
    </source>
</reference>
<dbReference type="Pfam" id="PF01479">
    <property type="entry name" value="S4"/>
    <property type="match status" value="1"/>
</dbReference>
<comment type="catalytic activity">
    <reaction evidence="3">
        <text>uridine(1911/1915/1917) in 23S rRNA = pseudouridine(1911/1915/1917) in 23S rRNA</text>
        <dbReference type="Rhea" id="RHEA:42524"/>
        <dbReference type="Rhea" id="RHEA-COMP:10097"/>
        <dbReference type="Rhea" id="RHEA-COMP:10098"/>
        <dbReference type="ChEBI" id="CHEBI:65314"/>
        <dbReference type="ChEBI" id="CHEBI:65315"/>
        <dbReference type="EC" id="5.4.99.23"/>
    </reaction>
</comment>
<comment type="catalytic activity">
    <reaction evidence="5">
        <text>a uridine in RNA = a pseudouridine in RNA</text>
        <dbReference type="Rhea" id="RHEA:48348"/>
        <dbReference type="Rhea" id="RHEA-COMP:12068"/>
        <dbReference type="Rhea" id="RHEA-COMP:12069"/>
        <dbReference type="ChEBI" id="CHEBI:65314"/>
        <dbReference type="ChEBI" id="CHEBI:65315"/>
    </reaction>
</comment>
<feature type="domain" description="RNA-binding S4" evidence="7">
    <location>
        <begin position="39"/>
        <end position="97"/>
    </location>
</feature>
<comment type="caution">
    <text evidence="8">The sequence shown here is derived from an EMBL/GenBank/DDBJ whole genome shotgun (WGS) entry which is preliminary data.</text>
</comment>
<dbReference type="GO" id="GO:0160140">
    <property type="term" value="F:23S rRNA pseudouridine(1911/1915/1917) synthase activity"/>
    <property type="evidence" value="ECO:0007669"/>
    <property type="project" value="UniProtKB-EC"/>
</dbReference>
<dbReference type="InterPro" id="IPR036986">
    <property type="entry name" value="S4_RNA-bd_sf"/>
</dbReference>
<dbReference type="PROSITE" id="PS01129">
    <property type="entry name" value="PSI_RLU"/>
    <property type="match status" value="1"/>
</dbReference>
<dbReference type="SUPFAM" id="SSF55174">
    <property type="entry name" value="Alpha-L RNA-binding motif"/>
    <property type="match status" value="1"/>
</dbReference>
<dbReference type="InterPro" id="IPR050188">
    <property type="entry name" value="RluA_PseudoU_synthase"/>
</dbReference>
<dbReference type="SMART" id="SM00363">
    <property type="entry name" value="S4"/>
    <property type="match status" value="1"/>
</dbReference>
<dbReference type="SUPFAM" id="SSF55120">
    <property type="entry name" value="Pseudouridine synthase"/>
    <property type="match status" value="1"/>
</dbReference>
<evidence type="ECO:0000256" key="2">
    <source>
        <dbReference type="ARBA" id="ARBA00023235"/>
    </source>
</evidence>
<dbReference type="InterPro" id="IPR006225">
    <property type="entry name" value="PsdUridine_synth_RluC/D"/>
</dbReference>
<dbReference type="CDD" id="cd00165">
    <property type="entry name" value="S4"/>
    <property type="match status" value="1"/>
</dbReference>
<dbReference type="Proteomes" id="UP001595741">
    <property type="component" value="Unassembled WGS sequence"/>
</dbReference>
<dbReference type="CDD" id="cd02869">
    <property type="entry name" value="PseudoU_synth_RluA_like"/>
    <property type="match status" value="1"/>
</dbReference>
<dbReference type="InterPro" id="IPR020103">
    <property type="entry name" value="PsdUridine_synth_cat_dom_sf"/>
</dbReference>
<protein>
    <recommendedName>
        <fullName evidence="5">Pseudouridine synthase</fullName>
        <ecNumber evidence="5">5.4.99.-</ecNumber>
    </recommendedName>
</protein>
<dbReference type="PANTHER" id="PTHR21600">
    <property type="entry name" value="MITOCHONDRIAL RNA PSEUDOURIDINE SYNTHASE"/>
    <property type="match status" value="1"/>
</dbReference>
<dbReference type="InterPro" id="IPR006224">
    <property type="entry name" value="PsdUridine_synth_RluA-like_CS"/>
</dbReference>
<feature type="compositionally biased region" description="Low complexity" evidence="6">
    <location>
        <begin position="340"/>
        <end position="351"/>
    </location>
</feature>
<dbReference type="NCBIfam" id="NF008385">
    <property type="entry name" value="PRK11180.1"/>
    <property type="match status" value="1"/>
</dbReference>
<evidence type="ECO:0000256" key="5">
    <source>
        <dbReference type="RuleBase" id="RU362028"/>
    </source>
</evidence>
<gene>
    <name evidence="8" type="primary">rluD</name>
    <name evidence="8" type="ORF">ACFOLG_08920</name>
</gene>
<dbReference type="Gene3D" id="3.30.2350.10">
    <property type="entry name" value="Pseudouridine synthase"/>
    <property type="match status" value="1"/>
</dbReference>
<evidence type="ECO:0000256" key="1">
    <source>
        <dbReference type="ARBA" id="ARBA00010876"/>
    </source>
</evidence>
<keyword evidence="9" id="KW-1185">Reference proteome</keyword>
<evidence type="ECO:0000256" key="6">
    <source>
        <dbReference type="SAM" id="MobiDB-lite"/>
    </source>
</evidence>